<protein>
    <submittedName>
        <fullName evidence="2">Uncharacterized protein</fullName>
    </submittedName>
</protein>
<sequence length="246" mass="27607">MTRLIDSLHGLDTASPRVAVASDSEWEVSRHSDSTAISDIGADGKDEHYDCIPSLPGWHRARSMPTPSDLQPPPRHPTLRWIDPPRILRTVCKKRPALNRSRFGPKTKGTSKSFKVLKNIHHYCQLTTKEKREEALMLDPLIHESHDRIVILALAVFNAGGVTASRLDLSRFVTIKVKLSLSSRGESSCHAAIRHLERGTSFIAFFFIRERRLLDKADRPKGKDVVDKGKETLSVGLYVSQRTDNA</sequence>
<keyword evidence="3" id="KW-1185">Reference proteome</keyword>
<gene>
    <name evidence="2" type="ORF">V6N12_076049</name>
</gene>
<reference evidence="2 3" key="1">
    <citation type="journal article" date="2024" name="G3 (Bethesda)">
        <title>Genome assembly of Hibiscus sabdariffa L. provides insights into metabolisms of medicinal natural products.</title>
        <authorList>
            <person name="Kim T."/>
        </authorList>
    </citation>
    <scope>NUCLEOTIDE SEQUENCE [LARGE SCALE GENOMIC DNA]</scope>
    <source>
        <strain evidence="2">TK-2024</strain>
        <tissue evidence="2">Old leaves</tissue>
    </source>
</reference>
<feature type="region of interest" description="Disordered" evidence="1">
    <location>
        <begin position="60"/>
        <end position="79"/>
    </location>
</feature>
<name>A0ABR2AYL9_9ROSI</name>
<evidence type="ECO:0000313" key="2">
    <source>
        <dbReference type="EMBL" id="KAK8499199.1"/>
    </source>
</evidence>
<dbReference type="Proteomes" id="UP001472677">
    <property type="component" value="Unassembled WGS sequence"/>
</dbReference>
<dbReference type="EMBL" id="JBBPBM010000239">
    <property type="protein sequence ID" value="KAK8499199.1"/>
    <property type="molecule type" value="Genomic_DNA"/>
</dbReference>
<accession>A0ABR2AYL9</accession>
<evidence type="ECO:0000313" key="3">
    <source>
        <dbReference type="Proteomes" id="UP001472677"/>
    </source>
</evidence>
<organism evidence="2 3">
    <name type="scientific">Hibiscus sabdariffa</name>
    <name type="common">roselle</name>
    <dbReference type="NCBI Taxonomy" id="183260"/>
    <lineage>
        <taxon>Eukaryota</taxon>
        <taxon>Viridiplantae</taxon>
        <taxon>Streptophyta</taxon>
        <taxon>Embryophyta</taxon>
        <taxon>Tracheophyta</taxon>
        <taxon>Spermatophyta</taxon>
        <taxon>Magnoliopsida</taxon>
        <taxon>eudicotyledons</taxon>
        <taxon>Gunneridae</taxon>
        <taxon>Pentapetalae</taxon>
        <taxon>rosids</taxon>
        <taxon>malvids</taxon>
        <taxon>Malvales</taxon>
        <taxon>Malvaceae</taxon>
        <taxon>Malvoideae</taxon>
        <taxon>Hibiscus</taxon>
    </lineage>
</organism>
<evidence type="ECO:0000256" key="1">
    <source>
        <dbReference type="SAM" id="MobiDB-lite"/>
    </source>
</evidence>
<comment type="caution">
    <text evidence="2">The sequence shown here is derived from an EMBL/GenBank/DDBJ whole genome shotgun (WGS) entry which is preliminary data.</text>
</comment>
<proteinExistence type="predicted"/>